<dbReference type="SUPFAM" id="SSF51905">
    <property type="entry name" value="FAD/NAD(P)-binding domain"/>
    <property type="match status" value="1"/>
</dbReference>
<organism evidence="2 3">
    <name type="scientific">Streptacidiphilus monticola</name>
    <dbReference type="NCBI Taxonomy" id="2161674"/>
    <lineage>
        <taxon>Bacteria</taxon>
        <taxon>Bacillati</taxon>
        <taxon>Actinomycetota</taxon>
        <taxon>Actinomycetes</taxon>
        <taxon>Kitasatosporales</taxon>
        <taxon>Streptomycetaceae</taxon>
        <taxon>Streptacidiphilus</taxon>
    </lineage>
</organism>
<evidence type="ECO:0000313" key="3">
    <source>
        <dbReference type="Proteomes" id="UP001596174"/>
    </source>
</evidence>
<dbReference type="Proteomes" id="UP001596174">
    <property type="component" value="Unassembled WGS sequence"/>
</dbReference>
<dbReference type="PANTHER" id="PTHR40254">
    <property type="entry name" value="BLR0577 PROTEIN"/>
    <property type="match status" value="1"/>
</dbReference>
<reference evidence="3" key="1">
    <citation type="journal article" date="2019" name="Int. J. Syst. Evol. Microbiol.">
        <title>The Global Catalogue of Microorganisms (GCM) 10K type strain sequencing project: providing services to taxonomists for standard genome sequencing and annotation.</title>
        <authorList>
            <consortium name="The Broad Institute Genomics Platform"/>
            <consortium name="The Broad Institute Genome Sequencing Center for Infectious Disease"/>
            <person name="Wu L."/>
            <person name="Ma J."/>
        </authorList>
    </citation>
    <scope>NUCLEOTIDE SEQUENCE [LARGE SCALE GENOMIC DNA]</scope>
    <source>
        <strain evidence="3">JCM 4816</strain>
    </source>
</reference>
<keyword evidence="3" id="KW-1185">Reference proteome</keyword>
<comment type="caution">
    <text evidence="2">The sequence shown here is derived from an EMBL/GenBank/DDBJ whole genome shotgun (WGS) entry which is preliminary data.</text>
</comment>
<dbReference type="RefSeq" id="WP_380588679.1">
    <property type="nucleotide sequence ID" value="NZ_JBHSQJ010000137.1"/>
</dbReference>
<evidence type="ECO:0000259" key="1">
    <source>
        <dbReference type="Pfam" id="PF13454"/>
    </source>
</evidence>
<feature type="domain" description="FAD-dependent urate hydroxylase HpyO/Asp monooxygenase CreE-like FAD/NAD(P)-binding" evidence="1">
    <location>
        <begin position="7"/>
        <end position="184"/>
    </location>
</feature>
<sequence length="636" mass="68879">MSEFVLVVIGAGPRGTGLLERIAANAHELLPPDRALTIHLVDPHPPGGGRVWRQRQSALLRMNSMAEDVTMFTDERSTLAGPVSPGPSLAEWAASAPEARHHPDDAVRAELRTLAPTDFPTRRAQSAYLGWVHDRARAELPPWVTVHEHLVAAVELGEWNGRQTVRLADRRVLHADLVVLALGHLDAVPEPGQERLAAFASRHGLRYLPPDYTADSDLSVLRPGEDVVLRGFGLAFVDAVVLLTEGRGGHYTEAADGELVYHPSGREPVLHVGSRRGVPYHAKTGYRLQGPVPPLPRFFTAAAVDRLLDGAQELDFRADVWPLLAKEIGWGYYHELFHGHPDRTALDWDTFADAYARLDWYGAGMAALVAAAVPAPEDRLDFEALDRPLAGRSFASAAEFTEQLTAYVRADLARRGDPQFSADLGAFYALLSVYTQLPRLAASGRLRPDSLRRDVDGWWQGFFSFLASGPPPFRLRELLALSRAGVLRFLGPELRVSADEESGRFVASSPAVAGHVVAATALVEARLPRPTLANTASPLLSSLRDRGEVTEDHATGLIAVRQDDGALLLPDGTVHPQRLALGAPTNTRAVAAFARPRTDSPAFRQNDTVARAILHRAAAPVSAQPVTASPSPAATV</sequence>
<dbReference type="InterPro" id="IPR052189">
    <property type="entry name" value="L-asp_N-monooxygenase_NS-form"/>
</dbReference>
<dbReference type="Pfam" id="PF13454">
    <property type="entry name" value="NAD_binding_9"/>
    <property type="match status" value="1"/>
</dbReference>
<accession>A0ABW1GBN4</accession>
<dbReference type="EMBL" id="JBHSQJ010000137">
    <property type="protein sequence ID" value="MFC5910821.1"/>
    <property type="molecule type" value="Genomic_DNA"/>
</dbReference>
<proteinExistence type="predicted"/>
<evidence type="ECO:0000313" key="2">
    <source>
        <dbReference type="EMBL" id="MFC5910821.1"/>
    </source>
</evidence>
<dbReference type="InterPro" id="IPR038732">
    <property type="entry name" value="HpyO/CreE_NAD-binding"/>
</dbReference>
<dbReference type="InterPro" id="IPR036188">
    <property type="entry name" value="FAD/NAD-bd_sf"/>
</dbReference>
<gene>
    <name evidence="2" type="ORF">ACFP3V_26900</name>
</gene>
<dbReference type="PANTHER" id="PTHR40254:SF1">
    <property type="entry name" value="BLR0577 PROTEIN"/>
    <property type="match status" value="1"/>
</dbReference>
<name>A0ABW1GBN4_9ACTN</name>
<protein>
    <submittedName>
        <fullName evidence="2">FAD/NAD(P)-binding protein</fullName>
    </submittedName>
</protein>